<dbReference type="InterPro" id="IPR036909">
    <property type="entry name" value="Cyt_c-like_dom_sf"/>
</dbReference>
<dbReference type="Pfam" id="PF01654">
    <property type="entry name" value="Cyt_bd_oxida_I"/>
    <property type="match status" value="1"/>
</dbReference>
<keyword evidence="11 13" id="KW-0472">Membrane</keyword>
<dbReference type="AlphaFoldDB" id="H3KEG0"/>
<evidence type="ECO:0000256" key="5">
    <source>
        <dbReference type="ARBA" id="ARBA00022617"/>
    </source>
</evidence>
<keyword evidence="10 12" id="KW-0408">Iron</keyword>
<keyword evidence="8" id="KW-0249">Electron transport</keyword>
<evidence type="ECO:0000259" key="14">
    <source>
        <dbReference type="PROSITE" id="PS51007"/>
    </source>
</evidence>
<dbReference type="GO" id="GO:0005886">
    <property type="term" value="C:plasma membrane"/>
    <property type="evidence" value="ECO:0007669"/>
    <property type="project" value="UniProtKB-SubCell"/>
</dbReference>
<feature type="transmembrane region" description="Helical" evidence="13">
    <location>
        <begin position="138"/>
        <end position="161"/>
    </location>
</feature>
<evidence type="ECO:0000256" key="12">
    <source>
        <dbReference type="PROSITE-ProRule" id="PRU00433"/>
    </source>
</evidence>
<dbReference type="EMBL" id="AFBQ01000153">
    <property type="protein sequence ID" value="EHY31514.1"/>
    <property type="molecule type" value="Genomic_DNA"/>
</dbReference>
<evidence type="ECO:0000256" key="7">
    <source>
        <dbReference type="ARBA" id="ARBA00022723"/>
    </source>
</evidence>
<evidence type="ECO:0000256" key="4">
    <source>
        <dbReference type="ARBA" id="ARBA00022475"/>
    </source>
</evidence>
<evidence type="ECO:0000256" key="6">
    <source>
        <dbReference type="ARBA" id="ARBA00022692"/>
    </source>
</evidence>
<feature type="transmembrane region" description="Helical" evidence="13">
    <location>
        <begin position="216"/>
        <end position="238"/>
    </location>
</feature>
<keyword evidence="5 12" id="KW-0349">Heme</keyword>
<gene>
    <name evidence="15" type="ORF">HMPREF9440_01124</name>
</gene>
<dbReference type="HOGENOM" id="CLU_033225_0_0_4"/>
<dbReference type="GO" id="GO:0009055">
    <property type="term" value="F:electron transfer activity"/>
    <property type="evidence" value="ECO:0007669"/>
    <property type="project" value="InterPro"/>
</dbReference>
<dbReference type="GO" id="GO:0020037">
    <property type="term" value="F:heme binding"/>
    <property type="evidence" value="ECO:0007669"/>
    <property type="project" value="InterPro"/>
</dbReference>
<feature type="transmembrane region" description="Helical" evidence="13">
    <location>
        <begin position="282"/>
        <end position="301"/>
    </location>
</feature>
<dbReference type="GO" id="GO:0019646">
    <property type="term" value="P:aerobic electron transport chain"/>
    <property type="evidence" value="ECO:0007669"/>
    <property type="project" value="InterPro"/>
</dbReference>
<evidence type="ECO:0000313" key="16">
    <source>
        <dbReference type="Proteomes" id="UP000004956"/>
    </source>
</evidence>
<proteinExistence type="inferred from homology"/>
<organism evidence="15 16">
    <name type="scientific">Sutterella parvirubra YIT 11816</name>
    <dbReference type="NCBI Taxonomy" id="762967"/>
    <lineage>
        <taxon>Bacteria</taxon>
        <taxon>Pseudomonadati</taxon>
        <taxon>Pseudomonadota</taxon>
        <taxon>Betaproteobacteria</taxon>
        <taxon>Burkholderiales</taxon>
        <taxon>Sutterellaceae</taxon>
        <taxon>Sutterella</taxon>
    </lineage>
</organism>
<evidence type="ECO:0000256" key="10">
    <source>
        <dbReference type="ARBA" id="ARBA00023004"/>
    </source>
</evidence>
<comment type="caution">
    <text evidence="15">The sequence shown here is derived from an EMBL/GenBank/DDBJ whole genome shotgun (WGS) entry which is preliminary data.</text>
</comment>
<evidence type="ECO:0000256" key="1">
    <source>
        <dbReference type="ARBA" id="ARBA00004651"/>
    </source>
</evidence>
<keyword evidence="9 13" id="KW-1133">Transmembrane helix</keyword>
<feature type="domain" description="Cytochrome c" evidence="14">
    <location>
        <begin position="365"/>
        <end position="442"/>
    </location>
</feature>
<dbReference type="InterPro" id="IPR009056">
    <property type="entry name" value="Cyt_c-like_dom"/>
</dbReference>
<feature type="transmembrane region" description="Helical" evidence="13">
    <location>
        <begin position="258"/>
        <end position="275"/>
    </location>
</feature>
<protein>
    <submittedName>
        <fullName evidence="15">Cytochrome C family protein</fullName>
    </submittedName>
</protein>
<evidence type="ECO:0000256" key="11">
    <source>
        <dbReference type="ARBA" id="ARBA00023136"/>
    </source>
</evidence>
<evidence type="ECO:0000256" key="9">
    <source>
        <dbReference type="ARBA" id="ARBA00022989"/>
    </source>
</evidence>
<feature type="transmembrane region" description="Helical" evidence="13">
    <location>
        <begin position="181"/>
        <end position="204"/>
    </location>
</feature>
<dbReference type="PROSITE" id="PS51007">
    <property type="entry name" value="CYTC"/>
    <property type="match status" value="1"/>
</dbReference>
<evidence type="ECO:0000256" key="2">
    <source>
        <dbReference type="ARBA" id="ARBA00009819"/>
    </source>
</evidence>
<dbReference type="RefSeq" id="WP_008541940.1">
    <property type="nucleotide sequence ID" value="NZ_JH604945.1"/>
</dbReference>
<dbReference type="InterPro" id="IPR002585">
    <property type="entry name" value="Cyt-d_ubiquinol_oxidase_su_1"/>
</dbReference>
<comment type="subcellular location">
    <subcellularLocation>
        <location evidence="1">Cell membrane</location>
        <topology evidence="1">Multi-pass membrane protein</topology>
    </subcellularLocation>
</comment>
<evidence type="ECO:0000256" key="3">
    <source>
        <dbReference type="ARBA" id="ARBA00022448"/>
    </source>
</evidence>
<dbReference type="STRING" id="762967.HMPREF9440_01124"/>
<keyword evidence="3" id="KW-0813">Transport</keyword>
<accession>H3KEG0</accession>
<evidence type="ECO:0000313" key="15">
    <source>
        <dbReference type="EMBL" id="EHY31514.1"/>
    </source>
</evidence>
<reference evidence="15 16" key="1">
    <citation type="submission" date="2011-11" db="EMBL/GenBank/DDBJ databases">
        <authorList>
            <person name="Weinstock G."/>
            <person name="Sodergren E."/>
            <person name="Clifton S."/>
            <person name="Fulton L."/>
            <person name="Fulton B."/>
            <person name="Courtney L."/>
            <person name="Fronick C."/>
            <person name="Harrison M."/>
            <person name="Strong C."/>
            <person name="Farmer C."/>
            <person name="Delahaunty K."/>
            <person name="Markovic C."/>
            <person name="Hall O."/>
            <person name="Minx P."/>
            <person name="Tomlinson C."/>
            <person name="Mitreva M."/>
            <person name="Hou S."/>
            <person name="Chen J."/>
            <person name="Wollam A."/>
            <person name="Pepin K.H."/>
            <person name="Johnson M."/>
            <person name="Bhonagiri V."/>
            <person name="Zhang X."/>
            <person name="Suruliraj S."/>
            <person name="Warren W."/>
            <person name="Chinwalla A."/>
            <person name="Mardis E.R."/>
            <person name="Wilson R.K."/>
        </authorList>
    </citation>
    <scope>NUCLEOTIDE SEQUENCE [LARGE SCALE GENOMIC DNA]</scope>
    <source>
        <strain evidence="15 16">YIT 11816</strain>
    </source>
</reference>
<comment type="similarity">
    <text evidence="2">Belongs to the cytochrome ubiquinol oxidase subunit 1 family.</text>
</comment>
<dbReference type="Proteomes" id="UP000004956">
    <property type="component" value="Unassembled WGS sequence"/>
</dbReference>
<dbReference type="GO" id="GO:0070069">
    <property type="term" value="C:cytochrome complex"/>
    <property type="evidence" value="ECO:0007669"/>
    <property type="project" value="InterPro"/>
</dbReference>
<keyword evidence="16" id="KW-1185">Reference proteome</keyword>
<evidence type="ECO:0000256" key="8">
    <source>
        <dbReference type="ARBA" id="ARBA00022982"/>
    </source>
</evidence>
<feature type="transmembrane region" description="Helical" evidence="13">
    <location>
        <begin position="16"/>
        <end position="43"/>
    </location>
</feature>
<evidence type="ECO:0000256" key="13">
    <source>
        <dbReference type="SAM" id="Phobius"/>
    </source>
</evidence>
<dbReference type="Gene3D" id="1.10.760.10">
    <property type="entry name" value="Cytochrome c-like domain"/>
    <property type="match status" value="1"/>
</dbReference>
<keyword evidence="6 13" id="KW-0812">Transmembrane</keyword>
<keyword evidence="7 12" id="KW-0479">Metal-binding</keyword>
<dbReference type="PATRIC" id="fig|762967.3.peg.890"/>
<dbReference type="GO" id="GO:0046872">
    <property type="term" value="F:metal ion binding"/>
    <property type="evidence" value="ECO:0007669"/>
    <property type="project" value="UniProtKB-KW"/>
</dbReference>
<keyword evidence="4" id="KW-1003">Cell membrane</keyword>
<feature type="transmembrane region" description="Helical" evidence="13">
    <location>
        <begin position="64"/>
        <end position="88"/>
    </location>
</feature>
<sequence>MLGLYPVWYEPNIGSGWVIGFIATIHVLFSHASVGGAILFGWLANRAVRKNHPEYIDFIRRYGLFLLVFSYVLGSITGPGIWFSATIANPKGISALIHSFVWMWATEWVFFVIEVIGIYLLIYLAGRVDAKTHTRLSMIFALASVATLLVITGILSFMLMPGSPDWHQTGGVLTAFFGPNTFAQVALRIAFMLTITGVVGGIVAAKIEDPAEKSHIARVLSAVGLIGVAGTFLAGRWYFQTLPLSALETLTLRSPSTFSTMVAAAVGLSVLWFLLSAAKPGVLKVWTASFMTVAILVLGLAPEETAREIMRKPWIAGTYVYANQTIGRDVPALGIKSDLPLMEEKGVLATHPFIPEALRNPTDADRTEAGRVLALTLCANCHSLSDSGIRPLKRYFPAEADKEAVKRYLGAGLHRGLTSYMPAIPLPDLDRDALAQYIAELTRSADAASNDSDTQEAAR</sequence>
<dbReference type="SUPFAM" id="SSF46626">
    <property type="entry name" value="Cytochrome c"/>
    <property type="match status" value="1"/>
</dbReference>
<dbReference type="OrthoDB" id="9795893at2"/>
<feature type="transmembrane region" description="Helical" evidence="13">
    <location>
        <begin position="108"/>
        <end position="126"/>
    </location>
</feature>
<name>H3KEG0_9BURK</name>